<evidence type="ECO:0000313" key="1">
    <source>
        <dbReference type="EMBL" id="KKM14262.1"/>
    </source>
</evidence>
<reference evidence="1" key="1">
    <citation type="journal article" date="2015" name="Nature">
        <title>Complex archaea that bridge the gap between prokaryotes and eukaryotes.</title>
        <authorList>
            <person name="Spang A."/>
            <person name="Saw J.H."/>
            <person name="Jorgensen S.L."/>
            <person name="Zaremba-Niedzwiedzka K."/>
            <person name="Martijn J."/>
            <person name="Lind A.E."/>
            <person name="van Eijk R."/>
            <person name="Schleper C."/>
            <person name="Guy L."/>
            <person name="Ettema T.J."/>
        </authorList>
    </citation>
    <scope>NUCLEOTIDE SEQUENCE</scope>
</reference>
<accession>A0A0F9HGI4</accession>
<comment type="caution">
    <text evidence="1">The sequence shown here is derived from an EMBL/GenBank/DDBJ whole genome shotgun (WGS) entry which is preliminary data.</text>
</comment>
<organism evidence="1">
    <name type="scientific">marine sediment metagenome</name>
    <dbReference type="NCBI Taxonomy" id="412755"/>
    <lineage>
        <taxon>unclassified sequences</taxon>
        <taxon>metagenomes</taxon>
        <taxon>ecological metagenomes</taxon>
    </lineage>
</organism>
<gene>
    <name evidence="1" type="ORF">LCGC14_1707880</name>
</gene>
<dbReference type="EMBL" id="LAZR01015189">
    <property type="protein sequence ID" value="KKM14262.1"/>
    <property type="molecule type" value="Genomic_DNA"/>
</dbReference>
<proteinExistence type="predicted"/>
<name>A0A0F9HGI4_9ZZZZ</name>
<sequence length="99" mass="11036">MPVHPKINKILDAYFPGRDEHYDQNETMPELTDRLGAIASRAEQIATSSEEAIGSIFGFDGSPGEEAKDPQEHFVAMAHYACDRTESALTRIEEQLSRV</sequence>
<dbReference type="AlphaFoldDB" id="A0A0F9HGI4"/>
<protein>
    <submittedName>
        <fullName evidence="1">Uncharacterized protein</fullName>
    </submittedName>
</protein>